<reference evidence="3" key="1">
    <citation type="submission" date="2021-03" db="EMBL/GenBank/DDBJ databases">
        <title>Chromosome level genome of the anhydrobiotic midge Polypedilum vanderplanki.</title>
        <authorList>
            <person name="Yoshida Y."/>
            <person name="Kikawada T."/>
            <person name="Gusev O."/>
        </authorList>
    </citation>
    <scope>NUCLEOTIDE SEQUENCE</scope>
    <source>
        <strain evidence="3">NIAS01</strain>
        <tissue evidence="3">Whole body or cell culture</tissue>
    </source>
</reference>
<feature type="region of interest" description="Disordered" evidence="1">
    <location>
        <begin position="125"/>
        <end position="150"/>
    </location>
</feature>
<evidence type="ECO:0000256" key="1">
    <source>
        <dbReference type="SAM" id="MobiDB-lite"/>
    </source>
</evidence>
<keyword evidence="2" id="KW-0812">Transmembrane</keyword>
<comment type="caution">
    <text evidence="3">The sequence shown here is derived from an EMBL/GenBank/DDBJ whole genome shotgun (WGS) entry which is preliminary data.</text>
</comment>
<evidence type="ECO:0000313" key="3">
    <source>
        <dbReference type="EMBL" id="KAG5672951.1"/>
    </source>
</evidence>
<dbReference type="InterPro" id="IPR008160">
    <property type="entry name" value="Collagen"/>
</dbReference>
<dbReference type="PANTHER" id="PTHR24637:SF421">
    <property type="entry name" value="CUTICLE COLLAGEN DPY-2"/>
    <property type="match status" value="1"/>
</dbReference>
<feature type="compositionally biased region" description="Basic and acidic residues" evidence="1">
    <location>
        <begin position="263"/>
        <end position="276"/>
    </location>
</feature>
<feature type="region of interest" description="Disordered" evidence="1">
    <location>
        <begin position="195"/>
        <end position="283"/>
    </location>
</feature>
<protein>
    <submittedName>
        <fullName evidence="3">Uncharacterized protein</fullName>
    </submittedName>
</protein>
<proteinExistence type="predicted"/>
<accession>A0A9J6BSW5</accession>
<keyword evidence="4" id="KW-1185">Reference proteome</keyword>
<sequence length="352" mass="37492">MGKFSQQQQQVSCSSDKNSKGIPQSVDTPTQTYSMSSTEMTATKYQNDDQKKPSTSKFCIKFLINLLIYVICILSLSISLYLSYRHQQLEFSVKNLMYLDQRVLRVESDLDALIQKTNRLYSSSSLSTINQNSEDDDDDDGDEDDDESTLLRRDSIIVGSNVGLDASSSNDNSITVNKLPVHVFSEITRLKRDVSNLKMARRQRQSGAQSPNENCLCPPGPPGLPGKRGKRGKKGDPGEAGAPGPKGAPGNPGHQGPIGLDGPKGEPGRAGEKGQKGDGATSAGIDVFSTVKGLKRSVTTLRGGSLGYAEIVAVKGEPGEPGPPGPIGPAGIPGHDGRPGAVGELKIEIHSF</sequence>
<dbReference type="EMBL" id="JADBJN010000003">
    <property type="protein sequence ID" value="KAG5672951.1"/>
    <property type="molecule type" value="Genomic_DNA"/>
</dbReference>
<feature type="compositionally biased region" description="Low complexity" evidence="1">
    <location>
        <begin position="239"/>
        <end position="252"/>
    </location>
</feature>
<dbReference type="AlphaFoldDB" id="A0A9J6BSW5"/>
<feature type="compositionally biased region" description="Polar residues" evidence="1">
    <location>
        <begin position="21"/>
        <end position="34"/>
    </location>
</feature>
<dbReference type="Pfam" id="PF01391">
    <property type="entry name" value="Collagen"/>
    <property type="match status" value="1"/>
</dbReference>
<feature type="compositionally biased region" description="Acidic residues" evidence="1">
    <location>
        <begin position="133"/>
        <end position="148"/>
    </location>
</feature>
<dbReference type="OrthoDB" id="8964326at2759"/>
<feature type="transmembrane region" description="Helical" evidence="2">
    <location>
        <begin position="62"/>
        <end position="84"/>
    </location>
</feature>
<keyword evidence="2" id="KW-1133">Transmembrane helix</keyword>
<organism evidence="3 4">
    <name type="scientific">Polypedilum vanderplanki</name>
    <name type="common">Sleeping chironomid midge</name>
    <dbReference type="NCBI Taxonomy" id="319348"/>
    <lineage>
        <taxon>Eukaryota</taxon>
        <taxon>Metazoa</taxon>
        <taxon>Ecdysozoa</taxon>
        <taxon>Arthropoda</taxon>
        <taxon>Hexapoda</taxon>
        <taxon>Insecta</taxon>
        <taxon>Pterygota</taxon>
        <taxon>Neoptera</taxon>
        <taxon>Endopterygota</taxon>
        <taxon>Diptera</taxon>
        <taxon>Nematocera</taxon>
        <taxon>Chironomoidea</taxon>
        <taxon>Chironomidae</taxon>
        <taxon>Chironominae</taxon>
        <taxon>Polypedilum</taxon>
        <taxon>Polypedilum</taxon>
    </lineage>
</organism>
<keyword evidence="2" id="KW-0472">Membrane</keyword>
<gene>
    <name evidence="3" type="ORF">PVAND_003038</name>
</gene>
<feature type="region of interest" description="Disordered" evidence="1">
    <location>
        <begin position="315"/>
        <end position="338"/>
    </location>
</feature>
<evidence type="ECO:0000313" key="4">
    <source>
        <dbReference type="Proteomes" id="UP001107558"/>
    </source>
</evidence>
<evidence type="ECO:0000256" key="2">
    <source>
        <dbReference type="SAM" id="Phobius"/>
    </source>
</evidence>
<dbReference type="PANTHER" id="PTHR24637">
    <property type="entry name" value="COLLAGEN"/>
    <property type="match status" value="1"/>
</dbReference>
<dbReference type="Proteomes" id="UP001107558">
    <property type="component" value="Chromosome 3"/>
</dbReference>
<feature type="compositionally biased region" description="Low complexity" evidence="1">
    <location>
        <begin position="1"/>
        <end position="15"/>
    </location>
</feature>
<feature type="region of interest" description="Disordered" evidence="1">
    <location>
        <begin position="1"/>
        <end position="34"/>
    </location>
</feature>
<name>A0A9J6BSW5_POLVA</name>